<evidence type="ECO:0000313" key="2">
    <source>
        <dbReference type="Proteomes" id="UP001526143"/>
    </source>
</evidence>
<sequence length="188" mass="22639">MVSSLLTEETITSLMSRLDDEQNWNLFYIVNFLNLYYYYSPDTSPSQKHDISILYGELIQKIKLKDKEYKCDLAEQFKKIMSLYGELIQKIKCEGEDYKRKVEEQFQKSHQGLDSKDNNKIPNHPEIINKFNVLNSHEKQNLKYLGWFILYCKIYRLDINDPKRITPIWQRYSRLIEQIKCLPINERI</sequence>
<accession>A0ABT3AT80</accession>
<gene>
    <name evidence="1" type="ORF">OGM63_02070</name>
</gene>
<protein>
    <submittedName>
        <fullName evidence="1">Uncharacterized protein</fullName>
    </submittedName>
</protein>
<organism evidence="1 2">
    <name type="scientific">Plectonema radiosum NIES-515</name>
    <dbReference type="NCBI Taxonomy" id="2986073"/>
    <lineage>
        <taxon>Bacteria</taxon>
        <taxon>Bacillati</taxon>
        <taxon>Cyanobacteriota</taxon>
        <taxon>Cyanophyceae</taxon>
        <taxon>Oscillatoriophycideae</taxon>
        <taxon>Oscillatoriales</taxon>
        <taxon>Microcoleaceae</taxon>
        <taxon>Plectonema</taxon>
    </lineage>
</organism>
<dbReference type="Proteomes" id="UP001526143">
    <property type="component" value="Unassembled WGS sequence"/>
</dbReference>
<proteinExistence type="predicted"/>
<dbReference type="EMBL" id="JAOWRF010000033">
    <property type="protein sequence ID" value="MCV3212326.1"/>
    <property type="molecule type" value="Genomic_DNA"/>
</dbReference>
<keyword evidence="2" id="KW-1185">Reference proteome</keyword>
<evidence type="ECO:0000313" key="1">
    <source>
        <dbReference type="EMBL" id="MCV3212326.1"/>
    </source>
</evidence>
<dbReference type="RefSeq" id="WP_263743836.1">
    <property type="nucleotide sequence ID" value="NZ_JAOWRF010000033.1"/>
</dbReference>
<name>A0ABT3AT80_9CYAN</name>
<reference evidence="1 2" key="1">
    <citation type="submission" date="2022-10" db="EMBL/GenBank/DDBJ databases">
        <title>Identification of biosynthetic pathway for the production of the potent trypsin inhibitor radiosumin.</title>
        <authorList>
            <person name="Fewer D.P."/>
            <person name="Delbaje E."/>
            <person name="Ouyang X."/>
            <person name="Agostino P.D."/>
            <person name="Wahlsten M."/>
            <person name="Jokela J."/>
            <person name="Permi P."/>
            <person name="Haapaniemi E."/>
            <person name="Koistinen H."/>
        </authorList>
    </citation>
    <scope>NUCLEOTIDE SEQUENCE [LARGE SCALE GENOMIC DNA]</scope>
    <source>
        <strain evidence="1 2">NIES-515</strain>
    </source>
</reference>
<comment type="caution">
    <text evidence="1">The sequence shown here is derived from an EMBL/GenBank/DDBJ whole genome shotgun (WGS) entry which is preliminary data.</text>
</comment>